<proteinExistence type="predicted"/>
<keyword evidence="2" id="KW-1185">Reference proteome</keyword>
<gene>
    <name evidence="1" type="ORF">POPTR_017G044300v4</name>
</gene>
<dbReference type="Proteomes" id="UP000006729">
    <property type="component" value="Chromosome 17"/>
</dbReference>
<accession>A0ACC0RRD8</accession>
<evidence type="ECO:0000313" key="1">
    <source>
        <dbReference type="EMBL" id="KAI9379105.1"/>
    </source>
</evidence>
<dbReference type="EMBL" id="CM009306">
    <property type="protein sequence ID" value="KAI9379105.1"/>
    <property type="molecule type" value="Genomic_DNA"/>
</dbReference>
<protein>
    <submittedName>
        <fullName evidence="1">Uncharacterized protein</fullName>
    </submittedName>
</protein>
<comment type="caution">
    <text evidence="1">The sequence shown here is derived from an EMBL/GenBank/DDBJ whole genome shotgun (WGS) entry which is preliminary data.</text>
</comment>
<reference evidence="1 2" key="1">
    <citation type="journal article" date="2006" name="Science">
        <title>The genome of black cottonwood, Populus trichocarpa (Torr. &amp; Gray).</title>
        <authorList>
            <person name="Tuskan G.A."/>
            <person name="Difazio S."/>
            <person name="Jansson S."/>
            <person name="Bohlmann J."/>
            <person name="Grigoriev I."/>
            <person name="Hellsten U."/>
            <person name="Putnam N."/>
            <person name="Ralph S."/>
            <person name="Rombauts S."/>
            <person name="Salamov A."/>
            <person name="Schein J."/>
            <person name="Sterck L."/>
            <person name="Aerts A."/>
            <person name="Bhalerao R.R."/>
            <person name="Bhalerao R.P."/>
            <person name="Blaudez D."/>
            <person name="Boerjan W."/>
            <person name="Brun A."/>
            <person name="Brunner A."/>
            <person name="Busov V."/>
            <person name="Campbell M."/>
            <person name="Carlson J."/>
            <person name="Chalot M."/>
            <person name="Chapman J."/>
            <person name="Chen G.L."/>
            <person name="Cooper D."/>
            <person name="Coutinho P.M."/>
            <person name="Couturier J."/>
            <person name="Covert S."/>
            <person name="Cronk Q."/>
            <person name="Cunningham R."/>
            <person name="Davis J."/>
            <person name="Degroeve S."/>
            <person name="Dejardin A."/>
            <person name="Depamphilis C."/>
            <person name="Detter J."/>
            <person name="Dirks B."/>
            <person name="Dubchak I."/>
            <person name="Duplessis S."/>
            <person name="Ehlting J."/>
            <person name="Ellis B."/>
            <person name="Gendler K."/>
            <person name="Goodstein D."/>
            <person name="Gribskov M."/>
            <person name="Grimwood J."/>
            <person name="Groover A."/>
            <person name="Gunter L."/>
            <person name="Hamberger B."/>
            <person name="Heinze B."/>
            <person name="Helariutta Y."/>
            <person name="Henrissat B."/>
            <person name="Holligan D."/>
            <person name="Holt R."/>
            <person name="Huang W."/>
            <person name="Islam-Faridi N."/>
            <person name="Jones S."/>
            <person name="Jones-Rhoades M."/>
            <person name="Jorgensen R."/>
            <person name="Joshi C."/>
            <person name="Kangasjarvi J."/>
            <person name="Karlsson J."/>
            <person name="Kelleher C."/>
            <person name="Kirkpatrick R."/>
            <person name="Kirst M."/>
            <person name="Kohler A."/>
            <person name="Kalluri U."/>
            <person name="Larimer F."/>
            <person name="Leebens-Mack J."/>
            <person name="Leple J.C."/>
            <person name="Locascio P."/>
            <person name="Lou Y."/>
            <person name="Lucas S."/>
            <person name="Martin F."/>
            <person name="Montanini B."/>
            <person name="Napoli C."/>
            <person name="Nelson D.R."/>
            <person name="Nelson C."/>
            <person name="Nieminen K."/>
            <person name="Nilsson O."/>
            <person name="Pereda V."/>
            <person name="Peter G."/>
            <person name="Philippe R."/>
            <person name="Pilate G."/>
            <person name="Poliakov A."/>
            <person name="Razumovskaya J."/>
            <person name="Richardson P."/>
            <person name="Rinaldi C."/>
            <person name="Ritland K."/>
            <person name="Rouze P."/>
            <person name="Ryaboy D."/>
            <person name="Schmutz J."/>
            <person name="Schrader J."/>
            <person name="Segerman B."/>
            <person name="Shin H."/>
            <person name="Siddiqui A."/>
            <person name="Sterky F."/>
            <person name="Terry A."/>
            <person name="Tsai C.J."/>
            <person name="Uberbacher E."/>
            <person name="Unneberg P."/>
            <person name="Vahala J."/>
            <person name="Wall K."/>
            <person name="Wessler S."/>
            <person name="Yang G."/>
            <person name="Yin T."/>
            <person name="Douglas C."/>
            <person name="Marra M."/>
            <person name="Sandberg G."/>
            <person name="Van de Peer Y."/>
            <person name="Rokhsar D."/>
        </authorList>
    </citation>
    <scope>NUCLEOTIDE SEQUENCE [LARGE SCALE GENOMIC DNA]</scope>
    <source>
        <strain evidence="2">cv. Nisqually</strain>
    </source>
</reference>
<evidence type="ECO:0000313" key="2">
    <source>
        <dbReference type="Proteomes" id="UP000006729"/>
    </source>
</evidence>
<sequence>MLPTKTLPLLSIIPSSATQVLVTSFKPPSYNPTPQTPANVPLKHTQHPPLHPATLKFLQPMCYTNNSQNNKHLPNTTPTPSVSTKFYFERFPSWLDYQDLKKAFSKISLVTNLFVSRKKTKIGRRFGFVTFFSHLEATDLCDILNLIWFDSFKIRANLARFQTPSDSREKTALTTKPETKISPKLALRDNRTFVEALLVQQPSKKTVVYESTQDDKEWLLRSLVGSIAIEVDYAQLEHMVLKTVKKAIGFRFLGASQTVITFTDKETMEKELINSCSALANYFSSIKPWKREVKAVNRFAWVSILGLPLIAWNRRCIEFMVEGVGKMIGYDITSVSQGSLMGVKVLLSTTSFTTLNKQLSMILDGEEFDISVMEMKPGFSPLLTIIKYSMDTSGTEESDEETCSKITPPEEFSSASINEPEADWTSPEQQDKDMQNDPSLILCTRYTELPSNLDQSDTTYKTFCLFPETKETHKLQTKNQQLHTASYQSQSSSIEPCYDTIREKIQVAETSYSSPDDSAVSFSRVGLDKKQTHTKASSAQVIRPTPKLTRHMILDQNQSQNTHQQSFSAFIRDLAEPQEVVEMELEGKIKDKKLRRTRGLAPKSSFSKRKNMMKVRSFAAHISDGAPNLLAMKVTSTQNNTPLQGTMSSPVIESSGVGKNHNYASMDDETNGKHLHLPPLLNPQSSPQTSADATNENANGNSHKIRKLKLLQASGSVANTMEDCDSSDSLNLGIQQGNIRFQITCMKHQDNGFDSERETQEIIQDVVALGLGNPQELKGYEEGIMRNIEREVDEWTSVNQL</sequence>
<organism evidence="1 2">
    <name type="scientific">Populus trichocarpa</name>
    <name type="common">Western balsam poplar</name>
    <name type="synonym">Populus balsamifera subsp. trichocarpa</name>
    <dbReference type="NCBI Taxonomy" id="3694"/>
    <lineage>
        <taxon>Eukaryota</taxon>
        <taxon>Viridiplantae</taxon>
        <taxon>Streptophyta</taxon>
        <taxon>Embryophyta</taxon>
        <taxon>Tracheophyta</taxon>
        <taxon>Spermatophyta</taxon>
        <taxon>Magnoliopsida</taxon>
        <taxon>eudicotyledons</taxon>
        <taxon>Gunneridae</taxon>
        <taxon>Pentapetalae</taxon>
        <taxon>rosids</taxon>
        <taxon>fabids</taxon>
        <taxon>Malpighiales</taxon>
        <taxon>Salicaceae</taxon>
        <taxon>Saliceae</taxon>
        <taxon>Populus</taxon>
    </lineage>
</organism>
<name>A0ACC0RRD8_POPTR</name>